<gene>
    <name evidence="9" type="ORF">H8716_08875</name>
</gene>
<protein>
    <submittedName>
        <fullName evidence="9">AEC family transporter</fullName>
    </submittedName>
</protein>
<feature type="transmembrane region" description="Helical" evidence="8">
    <location>
        <begin position="250"/>
        <end position="269"/>
    </location>
</feature>
<sequence length="300" mass="32575">MREMISLQLAMCLMILAGVVLKKTGIFGKTGQKNMTDLVIDFILPCSIVKSFMIEFSIKTLMQFGEILLISLLIQTGCEVLGKVLYGKKETPKGNCLRYGIICSNAGFLGNAIAEGVYGSAGLALASVYLIPQRIVMWSAGLAIFSGETDKKKVIKKVATHPCIIACIVGIFFMLTQVTLPDFIMKALSSFSGCLTPASMMVIGMILAEINPKELVNKEVIYYTVIRLLIIPALVWIPCLLFCVDALVTGISVLLAAMPAGATTSMLASKYDSDEKFATEMIIFSTLCSVITTMIWSMIL</sequence>
<dbReference type="PANTHER" id="PTHR36838:SF1">
    <property type="entry name" value="SLR1864 PROTEIN"/>
    <property type="match status" value="1"/>
</dbReference>
<evidence type="ECO:0000256" key="5">
    <source>
        <dbReference type="ARBA" id="ARBA00022692"/>
    </source>
</evidence>
<evidence type="ECO:0000256" key="3">
    <source>
        <dbReference type="ARBA" id="ARBA00022448"/>
    </source>
</evidence>
<evidence type="ECO:0000256" key="2">
    <source>
        <dbReference type="ARBA" id="ARBA00010145"/>
    </source>
</evidence>
<comment type="caution">
    <text evidence="9">The sequence shown here is derived from an EMBL/GenBank/DDBJ whole genome shotgun (WGS) entry which is preliminary data.</text>
</comment>
<evidence type="ECO:0000256" key="6">
    <source>
        <dbReference type="ARBA" id="ARBA00022989"/>
    </source>
</evidence>
<evidence type="ECO:0000256" key="8">
    <source>
        <dbReference type="SAM" id="Phobius"/>
    </source>
</evidence>
<evidence type="ECO:0000313" key="9">
    <source>
        <dbReference type="EMBL" id="MBC8573194.1"/>
    </source>
</evidence>
<evidence type="ECO:0000256" key="7">
    <source>
        <dbReference type="ARBA" id="ARBA00023136"/>
    </source>
</evidence>
<feature type="transmembrane region" description="Helical" evidence="8">
    <location>
        <begin position="220"/>
        <end position="244"/>
    </location>
</feature>
<keyword evidence="4" id="KW-1003">Cell membrane</keyword>
<proteinExistence type="inferred from homology"/>
<keyword evidence="6 8" id="KW-1133">Transmembrane helix</keyword>
<dbReference type="InterPro" id="IPR004776">
    <property type="entry name" value="Mem_transp_PIN-like"/>
</dbReference>
<feature type="transmembrane region" description="Helical" evidence="8">
    <location>
        <begin position="126"/>
        <end position="146"/>
    </location>
</feature>
<dbReference type="EMBL" id="JACRSZ010000008">
    <property type="protein sequence ID" value="MBC8573194.1"/>
    <property type="molecule type" value="Genomic_DNA"/>
</dbReference>
<dbReference type="Proteomes" id="UP000657421">
    <property type="component" value="Unassembled WGS sequence"/>
</dbReference>
<evidence type="ECO:0000256" key="1">
    <source>
        <dbReference type="ARBA" id="ARBA00004651"/>
    </source>
</evidence>
<keyword evidence="5 8" id="KW-0812">Transmembrane</keyword>
<feature type="transmembrane region" description="Helical" evidence="8">
    <location>
        <begin position="281"/>
        <end position="299"/>
    </location>
</feature>
<feature type="transmembrane region" description="Helical" evidence="8">
    <location>
        <begin position="187"/>
        <end position="208"/>
    </location>
</feature>
<reference evidence="9 10" key="1">
    <citation type="submission" date="2020-08" db="EMBL/GenBank/DDBJ databases">
        <title>Genome public.</title>
        <authorList>
            <person name="Liu C."/>
            <person name="Sun Q."/>
        </authorList>
    </citation>
    <scope>NUCLEOTIDE SEQUENCE [LARGE SCALE GENOMIC DNA]</scope>
    <source>
        <strain evidence="9 10">NSJ-46</strain>
    </source>
</reference>
<dbReference type="InterPro" id="IPR038770">
    <property type="entry name" value="Na+/solute_symporter_sf"/>
</dbReference>
<keyword evidence="7 8" id="KW-0472">Membrane</keyword>
<comment type="subcellular location">
    <subcellularLocation>
        <location evidence="1">Cell membrane</location>
        <topology evidence="1">Multi-pass membrane protein</topology>
    </subcellularLocation>
</comment>
<keyword evidence="10" id="KW-1185">Reference proteome</keyword>
<accession>A0ABR7NA29</accession>
<dbReference type="Pfam" id="PF03547">
    <property type="entry name" value="Mem_trans"/>
    <property type="match status" value="1"/>
</dbReference>
<keyword evidence="3" id="KW-0813">Transport</keyword>
<dbReference type="PANTHER" id="PTHR36838">
    <property type="entry name" value="AUXIN EFFLUX CARRIER FAMILY PROTEIN"/>
    <property type="match status" value="1"/>
</dbReference>
<dbReference type="Gene3D" id="1.20.1530.20">
    <property type="match status" value="1"/>
</dbReference>
<organism evidence="9 10">
    <name type="scientific">Jingyaoa shaoxingensis</name>
    <dbReference type="NCBI Taxonomy" id="2763671"/>
    <lineage>
        <taxon>Bacteria</taxon>
        <taxon>Bacillati</taxon>
        <taxon>Bacillota</taxon>
        <taxon>Clostridia</taxon>
        <taxon>Lachnospirales</taxon>
        <taxon>Lachnospiraceae</taxon>
        <taxon>Jingyaoa</taxon>
    </lineage>
</organism>
<name>A0ABR7NA29_9FIRM</name>
<dbReference type="RefSeq" id="WP_249308248.1">
    <property type="nucleotide sequence ID" value="NZ_JACRSZ010000008.1"/>
</dbReference>
<evidence type="ECO:0000256" key="4">
    <source>
        <dbReference type="ARBA" id="ARBA00022475"/>
    </source>
</evidence>
<comment type="similarity">
    <text evidence="2">Belongs to the auxin efflux carrier (TC 2.A.69) family.</text>
</comment>
<feature type="transmembrane region" description="Helical" evidence="8">
    <location>
        <begin position="158"/>
        <end position="175"/>
    </location>
</feature>
<evidence type="ECO:0000313" key="10">
    <source>
        <dbReference type="Proteomes" id="UP000657421"/>
    </source>
</evidence>